<protein>
    <recommendedName>
        <fullName evidence="1">DUF5641 domain-containing protein</fullName>
    </recommendedName>
</protein>
<dbReference type="CTD" id="75576227"/>
<reference evidence="2" key="1">
    <citation type="journal article" date="2012" name="Nat. Genet.">
        <title>Whole-genome sequence of Schistosoma haematobium.</title>
        <authorList>
            <person name="Young N.D."/>
            <person name="Jex A.R."/>
            <person name="Li B."/>
            <person name="Liu S."/>
            <person name="Yang L."/>
            <person name="Xiong Z."/>
            <person name="Li Y."/>
            <person name="Cantacessi C."/>
            <person name="Hall R.S."/>
            <person name="Xu X."/>
            <person name="Chen F."/>
            <person name="Wu X."/>
            <person name="Zerlotini A."/>
            <person name="Oliveira G."/>
            <person name="Hofmann A."/>
            <person name="Zhang G."/>
            <person name="Fang X."/>
            <person name="Kang Y."/>
            <person name="Campbell B.E."/>
            <person name="Loukas A."/>
            <person name="Ranganathan S."/>
            <person name="Rollinson D."/>
            <person name="Rinaldi G."/>
            <person name="Brindley P.J."/>
            <person name="Yang H."/>
            <person name="Wang J."/>
            <person name="Wang J."/>
            <person name="Gasser R.B."/>
        </authorList>
    </citation>
    <scope>NUCLEOTIDE SEQUENCE</scope>
</reference>
<dbReference type="Pfam" id="PF18701">
    <property type="entry name" value="DUF5641"/>
    <property type="match status" value="1"/>
</dbReference>
<comment type="caution">
    <text evidence="2">The sequence shown here is derived from an EMBL/GenBank/DDBJ whole genome shotgun (WGS) entry which is preliminary data.</text>
</comment>
<dbReference type="PANTHER" id="PTHR47331:SF2">
    <property type="match status" value="1"/>
</dbReference>
<evidence type="ECO:0000313" key="2">
    <source>
        <dbReference type="EMBL" id="KAH9588267.1"/>
    </source>
</evidence>
<dbReference type="EMBL" id="AMPZ03000003">
    <property type="protein sequence ID" value="KAH9588267.1"/>
    <property type="molecule type" value="Genomic_DNA"/>
</dbReference>
<reference evidence="2" key="2">
    <citation type="journal article" date="2019" name="Gigascience">
        <title>High-quality Schistosoma haematobium genome achieved by single-molecule and long-range sequencing.</title>
        <authorList>
            <person name="Stroehlein A.J."/>
            <person name="Korhonen P.K."/>
            <person name="Chong T.M."/>
            <person name="Lim Y.L."/>
            <person name="Chan K.G."/>
            <person name="Webster B."/>
            <person name="Rollinson D."/>
            <person name="Brindley P.J."/>
            <person name="Gasser R.B."/>
            <person name="Young N.D."/>
        </authorList>
    </citation>
    <scope>NUCLEOTIDE SEQUENCE</scope>
</reference>
<dbReference type="RefSeq" id="XP_051069816.1">
    <property type="nucleotide sequence ID" value="XM_051208020.1"/>
</dbReference>
<evidence type="ECO:0000259" key="1">
    <source>
        <dbReference type="Pfam" id="PF18701"/>
    </source>
</evidence>
<accession>A0A922LL49</accession>
<dbReference type="GeneID" id="75576227"/>
<dbReference type="KEGG" id="shx:MS3_00000131"/>
<keyword evidence="3" id="KW-1185">Reference proteome</keyword>
<proteinExistence type="predicted"/>
<dbReference type="PANTHER" id="PTHR47331">
    <property type="entry name" value="PHD-TYPE DOMAIN-CONTAINING PROTEIN"/>
    <property type="match status" value="1"/>
</dbReference>
<reference evidence="2" key="3">
    <citation type="submission" date="2021-06" db="EMBL/GenBank/DDBJ databases">
        <title>Chromosome-level genome assembly for S. haematobium.</title>
        <authorList>
            <person name="Stroehlein A.J."/>
        </authorList>
    </citation>
    <scope>NUCLEOTIDE SEQUENCE</scope>
</reference>
<dbReference type="InterPro" id="IPR040676">
    <property type="entry name" value="DUF5641"/>
</dbReference>
<dbReference type="AlphaFoldDB" id="A0A922LL49"/>
<dbReference type="Proteomes" id="UP000471633">
    <property type="component" value="Unassembled WGS sequence"/>
</dbReference>
<gene>
    <name evidence="2" type="ORF">MS3_00000131</name>
</gene>
<feature type="domain" description="DUF5641" evidence="1">
    <location>
        <begin position="37"/>
        <end position="117"/>
    </location>
</feature>
<sequence>MTDDPGTLDALTSNKLLIYKELSFDDVSVDKTLLYNKRWKEAQRLTTAFWNRWIRKYLPTLKTRDKWLDVHKNLQPGDLVLVGNVETNRSLWPNAIVKQVSHSPDGRVRTAKLRTATLGLDLLLYQY</sequence>
<evidence type="ECO:0000313" key="3">
    <source>
        <dbReference type="Proteomes" id="UP000471633"/>
    </source>
</evidence>
<reference evidence="2" key="4">
    <citation type="journal article" date="2022" name="PLoS Pathog.">
        <title>Chromosome-level genome of Schistosoma haematobium underpins genome-wide explorations of molecular variation.</title>
        <authorList>
            <person name="Stroehlein A.J."/>
            <person name="Korhonen P.K."/>
            <person name="Lee V.V."/>
            <person name="Ralph S.A."/>
            <person name="Mentink-Kane M."/>
            <person name="You H."/>
            <person name="McManus D.P."/>
            <person name="Tchuente L.T."/>
            <person name="Stothard J.R."/>
            <person name="Kaur P."/>
            <person name="Dudchenko O."/>
            <person name="Aiden E.L."/>
            <person name="Yang B."/>
            <person name="Yang H."/>
            <person name="Emery A.M."/>
            <person name="Webster B.L."/>
            <person name="Brindley P.J."/>
            <person name="Rollinson D."/>
            <person name="Chang B.C.H."/>
            <person name="Gasser R.B."/>
            <person name="Young N.D."/>
        </authorList>
    </citation>
    <scope>NUCLEOTIDE SEQUENCE</scope>
</reference>
<name>A0A922LL49_SCHHA</name>
<organism evidence="2 3">
    <name type="scientific">Schistosoma haematobium</name>
    <name type="common">Blood fluke</name>
    <dbReference type="NCBI Taxonomy" id="6185"/>
    <lineage>
        <taxon>Eukaryota</taxon>
        <taxon>Metazoa</taxon>
        <taxon>Spiralia</taxon>
        <taxon>Lophotrochozoa</taxon>
        <taxon>Platyhelminthes</taxon>
        <taxon>Trematoda</taxon>
        <taxon>Digenea</taxon>
        <taxon>Strigeidida</taxon>
        <taxon>Schistosomatoidea</taxon>
        <taxon>Schistosomatidae</taxon>
        <taxon>Schistosoma</taxon>
    </lineage>
</organism>